<dbReference type="AlphaFoldDB" id="A0A380N301"/>
<feature type="transmembrane region" description="Helical" evidence="1">
    <location>
        <begin position="35"/>
        <end position="58"/>
    </location>
</feature>
<organism evidence="3 4">
    <name type="scientific">Suttonella indologenes</name>
    <dbReference type="NCBI Taxonomy" id="13276"/>
    <lineage>
        <taxon>Bacteria</taxon>
        <taxon>Pseudomonadati</taxon>
        <taxon>Pseudomonadota</taxon>
        <taxon>Gammaproteobacteria</taxon>
        <taxon>Cardiobacteriales</taxon>
        <taxon>Cardiobacteriaceae</taxon>
        <taxon>Suttonella</taxon>
    </lineage>
</organism>
<dbReference type="OrthoDB" id="1631120at2"/>
<evidence type="ECO:0000313" key="3">
    <source>
        <dbReference type="EMBL" id="SUO98656.1"/>
    </source>
</evidence>
<keyword evidence="4" id="KW-1185">Reference proteome</keyword>
<feature type="transmembrane region" description="Helical" evidence="1">
    <location>
        <begin position="7"/>
        <end position="29"/>
    </location>
</feature>
<dbReference type="InterPro" id="IPR007896">
    <property type="entry name" value="BTP_bacteria"/>
</dbReference>
<keyword evidence="1" id="KW-1133">Transmembrane helix</keyword>
<name>A0A380N301_9GAMM</name>
<protein>
    <submittedName>
        <fullName evidence="3">Predicted membrane protein</fullName>
    </submittedName>
</protein>
<accession>A0A380N301</accession>
<evidence type="ECO:0000259" key="2">
    <source>
        <dbReference type="Pfam" id="PF05232"/>
    </source>
</evidence>
<gene>
    <name evidence="3" type="ORF">NCTC10717_02412</name>
</gene>
<keyword evidence="1" id="KW-0812">Transmembrane</keyword>
<dbReference type="EMBL" id="UHIA01000004">
    <property type="protein sequence ID" value="SUO98656.1"/>
    <property type="molecule type" value="Genomic_DNA"/>
</dbReference>
<dbReference type="RefSeq" id="WP_115219449.1">
    <property type="nucleotide sequence ID" value="NZ_UHIA01000004.1"/>
</dbReference>
<feature type="domain" description="Chlorhexidine efflux transporter" evidence="2">
    <location>
        <begin position="2"/>
        <end position="62"/>
    </location>
</feature>
<evidence type="ECO:0000313" key="4">
    <source>
        <dbReference type="Proteomes" id="UP000254575"/>
    </source>
</evidence>
<dbReference type="Proteomes" id="UP000254575">
    <property type="component" value="Unassembled WGS sequence"/>
</dbReference>
<evidence type="ECO:0000256" key="1">
    <source>
        <dbReference type="SAM" id="Phobius"/>
    </source>
</evidence>
<keyword evidence="1" id="KW-0472">Membrane</keyword>
<proteinExistence type="predicted"/>
<dbReference type="Pfam" id="PF05232">
    <property type="entry name" value="BTP"/>
    <property type="match status" value="1"/>
</dbReference>
<reference evidence="3 4" key="1">
    <citation type="submission" date="2018-06" db="EMBL/GenBank/DDBJ databases">
        <authorList>
            <consortium name="Pathogen Informatics"/>
            <person name="Doyle S."/>
        </authorList>
    </citation>
    <scope>NUCLEOTIDE SEQUENCE [LARGE SCALE GENOMIC DNA]</scope>
    <source>
        <strain evidence="3 4">NCTC10717</strain>
    </source>
</reference>
<sequence>MNIKKRLFHSVLFEIGAIMIGMLLILCFSDTEVGLTFGVGLSISLIATVWNFMFNYAFDKSLPSPRNPQTGFAHIPHLHLKAAC</sequence>